<feature type="domain" description="ABC3 transporter permease C-terminal" evidence="7">
    <location>
        <begin position="741"/>
        <end position="848"/>
    </location>
</feature>
<evidence type="ECO:0000259" key="7">
    <source>
        <dbReference type="Pfam" id="PF02687"/>
    </source>
</evidence>
<dbReference type="Pfam" id="PF02687">
    <property type="entry name" value="FtsX"/>
    <property type="match status" value="2"/>
</dbReference>
<evidence type="ECO:0000256" key="2">
    <source>
        <dbReference type="ARBA" id="ARBA00022475"/>
    </source>
</evidence>
<sequence>MSKKINIPKIPHAFFRWYCKKERYEELHGDLEEFYYERAEDKGLLKARMHYLFDVIRCCQPYAWKKSKGQTNPNIMMINNYFKTSFRNSRKNPLNAFINVFGLSAAIGICLIAYSFLEWEYNLDQFHENKREVYLTTFFSNRDGSIQHYGMSPKPLGEMLKADFAQIKKVCRLQDQNVVVKNEDKVFHEQVRYSDPEFLEMFTFPLKWGSPASLADLNSIILSDEMSIKYFGEKNPIGQDILIIFGKDNKKVFKVSGVAEPFPKAHAIEFDFLVNFENLQIADPGYNPNDWSGFVTATLIQVADPSDMEPIVQGMEKYLTLHSEGQDDWTIASFDFVRLEDLNRRSGQIRNDISFGYPPQKFVLPIIAMLILALACFNYINIAIVSATKRLKEIGLRKTIGASRGQVIFQFLAENIMITFFALVVGVMLSAFIMIPWFNRLFESELELKLIDTKLWMYLLFILLFTGVASGLYPALYISRFRVVKIFKGSVRFGTKNPLTKVFLALQLILTCLCITCGITLTQNTFYLNNRSWGYDQDAALYAVVDDYGSFTQLQTAMLQQINVLSLSGSEHHLGKVITNAAVEMPDQQYQVRQLSVDENYFETMGLSLKEGRVFNGPYPSDKTALIVNETLVRNMDLTQPIGQTLKIDSSKYEIIGVLEDFHIYNFEDEIRPTVFSVANPEDFQYLSLQVKNGTEQETYKALQEQWTILFPEIPFQGGYQSEVLGAYVEEAASGAEFLMTVSFIAVMLVSLGWYGLVMLNVAGRTREFSIKKVLGASLRNIASNISRQYALLVTIALLIGIPLSHVTMEAFLGMLYHYHMPITFSPVSVAVMILISVLLIVLATQIYKVSKSNPVEGLKAE</sequence>
<feature type="transmembrane region" description="Helical" evidence="6">
    <location>
        <begin position="738"/>
        <end position="763"/>
    </location>
</feature>
<feature type="domain" description="MacB-like periplasmic core" evidence="8">
    <location>
        <begin position="589"/>
        <end position="663"/>
    </location>
</feature>
<name>A0ABT8KXI9_9BACT</name>
<feature type="transmembrane region" description="Helical" evidence="6">
    <location>
        <begin position="362"/>
        <end position="386"/>
    </location>
</feature>
<keyword evidence="2" id="KW-1003">Cell membrane</keyword>
<evidence type="ECO:0000313" key="10">
    <source>
        <dbReference type="Proteomes" id="UP001172082"/>
    </source>
</evidence>
<dbReference type="Proteomes" id="UP001172082">
    <property type="component" value="Unassembled WGS sequence"/>
</dbReference>
<evidence type="ECO:0000256" key="4">
    <source>
        <dbReference type="ARBA" id="ARBA00022989"/>
    </source>
</evidence>
<organism evidence="9 10">
    <name type="scientific">Splendidivirga corallicola</name>
    <dbReference type="NCBI Taxonomy" id="3051826"/>
    <lineage>
        <taxon>Bacteria</taxon>
        <taxon>Pseudomonadati</taxon>
        <taxon>Bacteroidota</taxon>
        <taxon>Cytophagia</taxon>
        <taxon>Cytophagales</taxon>
        <taxon>Splendidivirgaceae</taxon>
        <taxon>Splendidivirga</taxon>
    </lineage>
</organism>
<evidence type="ECO:0000256" key="6">
    <source>
        <dbReference type="SAM" id="Phobius"/>
    </source>
</evidence>
<dbReference type="InterPro" id="IPR050250">
    <property type="entry name" value="Macrolide_Exporter_MacB"/>
</dbReference>
<feature type="transmembrane region" description="Helical" evidence="6">
    <location>
        <begin position="790"/>
        <end position="817"/>
    </location>
</feature>
<feature type="transmembrane region" description="Helical" evidence="6">
    <location>
        <begin position="455"/>
        <end position="478"/>
    </location>
</feature>
<protein>
    <submittedName>
        <fullName evidence="9">ABC transporter permease</fullName>
    </submittedName>
</protein>
<proteinExistence type="predicted"/>
<keyword evidence="10" id="KW-1185">Reference proteome</keyword>
<dbReference type="InterPro" id="IPR003838">
    <property type="entry name" value="ABC3_permease_C"/>
</dbReference>
<accession>A0ABT8KXI9</accession>
<evidence type="ECO:0000256" key="5">
    <source>
        <dbReference type="ARBA" id="ARBA00023136"/>
    </source>
</evidence>
<feature type="domain" description="ABC3 transporter permease C-terminal" evidence="7">
    <location>
        <begin position="366"/>
        <end position="480"/>
    </location>
</feature>
<reference evidence="9" key="1">
    <citation type="submission" date="2023-06" db="EMBL/GenBank/DDBJ databases">
        <title>Genomic of Parafulvivirga corallium.</title>
        <authorList>
            <person name="Wang G."/>
        </authorList>
    </citation>
    <scope>NUCLEOTIDE SEQUENCE</scope>
    <source>
        <strain evidence="9">BMA10</strain>
    </source>
</reference>
<gene>
    <name evidence="9" type="ORF">QQ008_29165</name>
</gene>
<dbReference type="PANTHER" id="PTHR30572">
    <property type="entry name" value="MEMBRANE COMPONENT OF TRANSPORTER-RELATED"/>
    <property type="match status" value="1"/>
</dbReference>
<dbReference type="RefSeq" id="WP_346755511.1">
    <property type="nucleotide sequence ID" value="NZ_JAUJEA010000019.1"/>
</dbReference>
<keyword evidence="5 6" id="KW-0472">Membrane</keyword>
<dbReference type="PANTHER" id="PTHR30572:SF18">
    <property type="entry name" value="ABC-TYPE MACROLIDE FAMILY EXPORT SYSTEM PERMEASE COMPONENT 2"/>
    <property type="match status" value="1"/>
</dbReference>
<evidence type="ECO:0000256" key="1">
    <source>
        <dbReference type="ARBA" id="ARBA00004651"/>
    </source>
</evidence>
<feature type="transmembrane region" description="Helical" evidence="6">
    <location>
        <begin position="499"/>
        <end position="521"/>
    </location>
</feature>
<comment type="caution">
    <text evidence="9">The sequence shown here is derived from an EMBL/GenBank/DDBJ whole genome shotgun (WGS) entry which is preliminary data.</text>
</comment>
<feature type="transmembrane region" description="Helical" evidence="6">
    <location>
        <begin position="407"/>
        <end position="435"/>
    </location>
</feature>
<feature type="transmembrane region" description="Helical" evidence="6">
    <location>
        <begin position="96"/>
        <end position="117"/>
    </location>
</feature>
<dbReference type="Pfam" id="PF12704">
    <property type="entry name" value="MacB_PCD"/>
    <property type="match status" value="2"/>
</dbReference>
<evidence type="ECO:0000259" key="8">
    <source>
        <dbReference type="Pfam" id="PF12704"/>
    </source>
</evidence>
<dbReference type="InterPro" id="IPR047699">
    <property type="entry name" value="Permease_put_prefix"/>
</dbReference>
<comment type="subcellular location">
    <subcellularLocation>
        <location evidence="1">Cell membrane</location>
        <topology evidence="1">Multi-pass membrane protein</topology>
    </subcellularLocation>
</comment>
<keyword evidence="3 6" id="KW-0812">Transmembrane</keyword>
<evidence type="ECO:0000256" key="3">
    <source>
        <dbReference type="ARBA" id="ARBA00022692"/>
    </source>
</evidence>
<feature type="transmembrane region" description="Helical" evidence="6">
    <location>
        <begin position="823"/>
        <end position="844"/>
    </location>
</feature>
<keyword evidence="4 6" id="KW-1133">Transmembrane helix</keyword>
<dbReference type="InterPro" id="IPR025857">
    <property type="entry name" value="MacB_PCD"/>
</dbReference>
<dbReference type="EMBL" id="JAUJEA010000019">
    <property type="protein sequence ID" value="MDN5205489.1"/>
    <property type="molecule type" value="Genomic_DNA"/>
</dbReference>
<dbReference type="NCBIfam" id="NF038404">
    <property type="entry name" value="perm_prefix_2"/>
    <property type="match status" value="1"/>
</dbReference>
<feature type="domain" description="MacB-like periplasmic core" evidence="8">
    <location>
        <begin position="97"/>
        <end position="317"/>
    </location>
</feature>
<evidence type="ECO:0000313" key="9">
    <source>
        <dbReference type="EMBL" id="MDN5205489.1"/>
    </source>
</evidence>